<gene>
    <name evidence="1" type="ORF">DDE20_06385</name>
</gene>
<evidence type="ECO:0000313" key="1">
    <source>
        <dbReference type="EMBL" id="PVH29732.1"/>
    </source>
</evidence>
<dbReference type="EMBL" id="QDKM01000002">
    <property type="protein sequence ID" value="PVH29732.1"/>
    <property type="molecule type" value="Genomic_DNA"/>
</dbReference>
<reference evidence="1 2" key="1">
    <citation type="submission" date="2018-04" db="EMBL/GenBank/DDBJ databases">
        <title>Pararhodobacter oceanense sp. nov., isolated from marine intertidal sediment.</title>
        <authorList>
            <person name="Wang X.-L."/>
            <person name="Du Z.-J."/>
        </authorList>
    </citation>
    <scope>NUCLEOTIDE SEQUENCE [LARGE SCALE GENOMIC DNA]</scope>
    <source>
        <strain evidence="1 2">AM505</strain>
    </source>
</reference>
<organism evidence="1 2">
    <name type="scientific">Pararhodobacter oceanensis</name>
    <dbReference type="NCBI Taxonomy" id="2172121"/>
    <lineage>
        <taxon>Bacteria</taxon>
        <taxon>Pseudomonadati</taxon>
        <taxon>Pseudomonadota</taxon>
        <taxon>Alphaproteobacteria</taxon>
        <taxon>Rhodobacterales</taxon>
        <taxon>Paracoccaceae</taxon>
        <taxon>Pararhodobacter</taxon>
    </lineage>
</organism>
<evidence type="ECO:0000313" key="2">
    <source>
        <dbReference type="Proteomes" id="UP000245911"/>
    </source>
</evidence>
<sequence length="124" mass="12530">MLEALFAEARAAQAPALPDALSARMMADAAAALAPPPASHPNWWARLRLALADIGGAPGLAGVSAAGLAGVWIGFSGSGGTGALLTQFWQGAATVSPSVSEWVETDPLTDDSSTLWALMSGEIE</sequence>
<comment type="caution">
    <text evidence="1">The sequence shown here is derived from an EMBL/GenBank/DDBJ whole genome shotgun (WGS) entry which is preliminary data.</text>
</comment>
<dbReference type="Proteomes" id="UP000245911">
    <property type="component" value="Unassembled WGS sequence"/>
</dbReference>
<protein>
    <submittedName>
        <fullName evidence="1">Uncharacterized protein</fullName>
    </submittedName>
</protein>
<keyword evidence="2" id="KW-1185">Reference proteome</keyword>
<proteinExistence type="predicted"/>
<accession>A0A2T8HWJ9</accession>
<dbReference type="AlphaFoldDB" id="A0A2T8HWJ9"/>
<name>A0A2T8HWJ9_9RHOB</name>